<evidence type="ECO:0000313" key="2">
    <source>
        <dbReference type="Proteomes" id="UP000476212"/>
    </source>
</evidence>
<dbReference type="Gene3D" id="2.60.120.10">
    <property type="entry name" value="Jelly Rolls"/>
    <property type="match status" value="1"/>
</dbReference>
<evidence type="ECO:0000313" key="1">
    <source>
        <dbReference type="EMBL" id="MTV91540.1"/>
    </source>
</evidence>
<dbReference type="InterPro" id="IPR011051">
    <property type="entry name" value="RmlC_Cupin_sf"/>
</dbReference>
<dbReference type="SUPFAM" id="SSF51182">
    <property type="entry name" value="RmlC-like cupins"/>
    <property type="match status" value="1"/>
</dbReference>
<protein>
    <submittedName>
        <fullName evidence="1">dTDP-4-dehydrorhamnose 3,5-epimerase</fullName>
    </submittedName>
</protein>
<dbReference type="Proteomes" id="UP000476212">
    <property type="component" value="Unassembled WGS sequence"/>
</dbReference>
<dbReference type="AlphaFoldDB" id="A0A6G2DPV3"/>
<dbReference type="EMBL" id="WNIB01000675">
    <property type="protein sequence ID" value="MTV91540.1"/>
    <property type="molecule type" value="Genomic_DNA"/>
</dbReference>
<comment type="caution">
    <text evidence="1">The sequence shown here is derived from an EMBL/GenBank/DDBJ whole genome shotgun (WGS) entry which is preliminary data.</text>
</comment>
<organism evidence="1 2">
    <name type="scientific">Streptococcus pneumoniae</name>
    <dbReference type="NCBI Taxonomy" id="1313"/>
    <lineage>
        <taxon>Bacteria</taxon>
        <taxon>Bacillati</taxon>
        <taxon>Bacillota</taxon>
        <taxon>Bacilli</taxon>
        <taxon>Lactobacillales</taxon>
        <taxon>Streptococcaceae</taxon>
        <taxon>Streptococcus</taxon>
    </lineage>
</organism>
<dbReference type="InterPro" id="IPR014710">
    <property type="entry name" value="RmlC-like_jellyroll"/>
</dbReference>
<accession>A0A6G2DPV3</accession>
<gene>
    <name evidence="1" type="ORF">GM544_14140</name>
</gene>
<feature type="non-terminal residue" evidence="1">
    <location>
        <position position="54"/>
    </location>
</feature>
<reference evidence="1 2" key="1">
    <citation type="submission" date="2019-11" db="EMBL/GenBank/DDBJ databases">
        <title>Growth characteristics of pneumococcus vary with the chemical composition of the capsule and with environmental conditions.</title>
        <authorList>
            <person name="Tothpal A."/>
            <person name="Desobry K."/>
            <person name="Joshi S."/>
            <person name="Wyllie A.L."/>
            <person name="Weinberger D.M."/>
        </authorList>
    </citation>
    <scope>NUCLEOTIDE SEQUENCE [LARGE SCALE GENOMIC DNA]</scope>
    <source>
        <strain evidence="2">pnumococcus15C</strain>
    </source>
</reference>
<sequence>MTDNFFGKTLAARKVEAIPGMLEFDIPVHGDNRGWFKENFQKEKNASTWISRVF</sequence>
<proteinExistence type="predicted"/>
<name>A0A6G2DPV3_STREE</name>